<sequence length="181" mass="19423">MSRIVILGTGGHARTLQALMGYPADSCILTDDDDEVRPDDSVLIGVGDVVKRRSLFKKFRSQVQEMRASRTFVHTSVKVGRGIQMIMGAMIMPNCRIGDNVLINTGAQIDHDCNISSHCVISPGAILCGNVTLGEACFIGAGAIIVQEVTLEPETFIPAGTLVVGPDDLRHPLRDVVLPSQ</sequence>
<dbReference type="SUPFAM" id="SSF51161">
    <property type="entry name" value="Trimeric LpxA-like enzymes"/>
    <property type="match status" value="1"/>
</dbReference>
<dbReference type="InterPro" id="IPR050179">
    <property type="entry name" value="Trans_hexapeptide_repeat"/>
</dbReference>
<dbReference type="PANTHER" id="PTHR43300:SF7">
    <property type="entry name" value="UDP-N-ACETYLBACILLOSAMINE N-ACETYLTRANSFERASE"/>
    <property type="match status" value="1"/>
</dbReference>
<gene>
    <name evidence="1" type="ORF">LCGC14_0327570</name>
</gene>
<organism evidence="1">
    <name type="scientific">marine sediment metagenome</name>
    <dbReference type="NCBI Taxonomy" id="412755"/>
    <lineage>
        <taxon>unclassified sequences</taxon>
        <taxon>metagenomes</taxon>
        <taxon>ecological metagenomes</taxon>
    </lineage>
</organism>
<dbReference type="EMBL" id="LAZR01000227">
    <property type="protein sequence ID" value="KKN80665.1"/>
    <property type="molecule type" value="Genomic_DNA"/>
</dbReference>
<name>A0A0F9THE8_9ZZZZ</name>
<comment type="caution">
    <text evidence="1">The sequence shown here is derived from an EMBL/GenBank/DDBJ whole genome shotgun (WGS) entry which is preliminary data.</text>
</comment>
<accession>A0A0F9THE8</accession>
<dbReference type="InterPro" id="IPR011004">
    <property type="entry name" value="Trimer_LpxA-like_sf"/>
</dbReference>
<evidence type="ECO:0000313" key="1">
    <source>
        <dbReference type="EMBL" id="KKN80665.1"/>
    </source>
</evidence>
<reference evidence="1" key="1">
    <citation type="journal article" date="2015" name="Nature">
        <title>Complex archaea that bridge the gap between prokaryotes and eukaryotes.</title>
        <authorList>
            <person name="Spang A."/>
            <person name="Saw J.H."/>
            <person name="Jorgensen S.L."/>
            <person name="Zaremba-Niedzwiedzka K."/>
            <person name="Martijn J."/>
            <person name="Lind A.E."/>
            <person name="van Eijk R."/>
            <person name="Schleper C."/>
            <person name="Guy L."/>
            <person name="Ettema T.J."/>
        </authorList>
    </citation>
    <scope>NUCLEOTIDE SEQUENCE</scope>
</reference>
<protein>
    <recommendedName>
        <fullName evidence="2">PglD N-terminal domain-containing protein</fullName>
    </recommendedName>
</protein>
<evidence type="ECO:0008006" key="2">
    <source>
        <dbReference type="Google" id="ProtNLM"/>
    </source>
</evidence>
<proteinExistence type="predicted"/>
<dbReference type="AlphaFoldDB" id="A0A0F9THE8"/>
<dbReference type="Gene3D" id="2.160.10.10">
    <property type="entry name" value="Hexapeptide repeat proteins"/>
    <property type="match status" value="1"/>
</dbReference>
<dbReference type="PANTHER" id="PTHR43300">
    <property type="entry name" value="ACETYLTRANSFERASE"/>
    <property type="match status" value="1"/>
</dbReference>